<dbReference type="EMBL" id="CP014699">
    <property type="protein sequence ID" value="AND80298.1"/>
    <property type="molecule type" value="Genomic_DNA"/>
</dbReference>
<evidence type="ECO:0000256" key="13">
    <source>
        <dbReference type="SAM" id="Phobius"/>
    </source>
</evidence>
<organism evidence="14 15">
    <name type="scientific">Streptococcus pantholopis</name>
    <dbReference type="NCBI Taxonomy" id="1811193"/>
    <lineage>
        <taxon>Bacteria</taxon>
        <taxon>Bacillati</taxon>
        <taxon>Bacillota</taxon>
        <taxon>Bacilli</taxon>
        <taxon>Lactobacillales</taxon>
        <taxon>Streptococcaceae</taxon>
        <taxon>Streptococcus</taxon>
    </lineage>
</organism>
<reference evidence="15" key="2">
    <citation type="submission" date="2016-03" db="EMBL/GenBank/DDBJ databases">
        <title>Streptococcus antelopensis sp. nov., isolated from the feces of the Tibetan antelope (Pantholops hodgsonii) in Hoh Xil National Nature Reserve, Qinghai, China.</title>
        <authorList>
            <person name="Bai X."/>
        </authorList>
    </citation>
    <scope>NUCLEOTIDE SEQUENCE [LARGE SCALE GENOMIC DNA]</scope>
    <source>
        <strain evidence="15">TA 26</strain>
    </source>
</reference>
<feature type="transmembrane region" description="Helical" evidence="13">
    <location>
        <begin position="369"/>
        <end position="393"/>
    </location>
</feature>
<name>A0A172QA51_9STRE</name>
<feature type="transmembrane region" description="Helical" evidence="13">
    <location>
        <begin position="240"/>
        <end position="260"/>
    </location>
</feature>
<feature type="transmembrane region" description="Helical" evidence="13">
    <location>
        <begin position="303"/>
        <end position="324"/>
    </location>
</feature>
<keyword evidence="11 13" id="KW-0472">Membrane</keyword>
<dbReference type="GO" id="GO:0006811">
    <property type="term" value="P:monoatomic ion transport"/>
    <property type="evidence" value="ECO:0007669"/>
    <property type="project" value="UniProtKB-KW"/>
</dbReference>
<keyword evidence="10" id="KW-0406">Ion transport</keyword>
<reference evidence="14 15" key="1">
    <citation type="journal article" date="2016" name="Int. J. Syst. Evol. Microbiol.">
        <title>Streptococcuspantholopis sp. nov., isolated from faeces of the Tibetan antelope (Pantholops hodgsonii).</title>
        <authorList>
            <person name="Bai X."/>
            <person name="Xiong Y."/>
            <person name="Lu S."/>
            <person name="Jin D."/>
            <person name="Lai X."/>
            <person name="Yang J."/>
            <person name="Niu L."/>
            <person name="Hu S."/>
            <person name="Meng X."/>
            <person name="Pu J."/>
            <person name="Ye C."/>
            <person name="Xu J."/>
        </authorList>
    </citation>
    <scope>NUCLEOTIDE SEQUENCE [LARGE SCALE GENOMIC DNA]</scope>
    <source>
        <strain evidence="14 15">TA 26</strain>
    </source>
</reference>
<evidence type="ECO:0000256" key="6">
    <source>
        <dbReference type="ARBA" id="ARBA00022449"/>
    </source>
</evidence>
<feature type="transmembrane region" description="Helical" evidence="13">
    <location>
        <begin position="182"/>
        <end position="206"/>
    </location>
</feature>
<proteinExistence type="inferred from homology"/>
<dbReference type="PANTHER" id="PTHR43298">
    <property type="entry name" value="MULTIDRUG RESISTANCE PROTEIN NORM-RELATED"/>
    <property type="match status" value="1"/>
</dbReference>
<feature type="transmembrane region" description="Helical" evidence="13">
    <location>
        <begin position="154"/>
        <end position="176"/>
    </location>
</feature>
<evidence type="ECO:0000256" key="1">
    <source>
        <dbReference type="ARBA" id="ARBA00003408"/>
    </source>
</evidence>
<accession>A0A172QA51</accession>
<dbReference type="KEGG" id="spat:A0O21_10065"/>
<dbReference type="InterPro" id="IPR002528">
    <property type="entry name" value="MATE_fam"/>
</dbReference>
<gene>
    <name evidence="14" type="ORF">A0O21_10065</name>
</gene>
<keyword evidence="7" id="KW-1003">Cell membrane</keyword>
<evidence type="ECO:0000256" key="12">
    <source>
        <dbReference type="ARBA" id="ARBA00031636"/>
    </source>
</evidence>
<evidence type="ECO:0000256" key="8">
    <source>
        <dbReference type="ARBA" id="ARBA00022692"/>
    </source>
</evidence>
<protein>
    <recommendedName>
        <fullName evidence="4">Probable multidrug resistance protein NorM</fullName>
    </recommendedName>
    <alternativeName>
        <fullName evidence="12">Multidrug-efflux transporter</fullName>
    </alternativeName>
</protein>
<keyword evidence="9 13" id="KW-1133">Transmembrane helix</keyword>
<dbReference type="InterPro" id="IPR050222">
    <property type="entry name" value="MATE_MdtK"/>
</dbReference>
<dbReference type="PIRSF" id="PIRSF006603">
    <property type="entry name" value="DinF"/>
    <property type="match status" value="1"/>
</dbReference>
<evidence type="ECO:0000256" key="4">
    <source>
        <dbReference type="ARBA" id="ARBA00020268"/>
    </source>
</evidence>
<keyword evidence="8 13" id="KW-0812">Transmembrane</keyword>
<evidence type="ECO:0000256" key="9">
    <source>
        <dbReference type="ARBA" id="ARBA00022989"/>
    </source>
</evidence>
<dbReference type="RefSeq" id="WP_067064791.1">
    <property type="nucleotide sequence ID" value="NZ_CP014699.1"/>
</dbReference>
<keyword evidence="5" id="KW-0813">Transport</keyword>
<keyword evidence="15" id="KW-1185">Reference proteome</keyword>
<feature type="transmembrane region" description="Helical" evidence="13">
    <location>
        <begin position="88"/>
        <end position="105"/>
    </location>
</feature>
<dbReference type="PANTHER" id="PTHR43298:SF2">
    <property type="entry name" value="FMN_FAD EXPORTER YEEO-RELATED"/>
    <property type="match status" value="1"/>
</dbReference>
<feature type="transmembrane region" description="Helical" evidence="13">
    <location>
        <begin position="49"/>
        <end position="68"/>
    </location>
</feature>
<feature type="transmembrane region" description="Helical" evidence="13">
    <location>
        <begin position="125"/>
        <end position="147"/>
    </location>
</feature>
<dbReference type="AlphaFoldDB" id="A0A172QA51"/>
<dbReference type="InterPro" id="IPR048279">
    <property type="entry name" value="MdtK-like"/>
</dbReference>
<evidence type="ECO:0000256" key="3">
    <source>
        <dbReference type="ARBA" id="ARBA00010199"/>
    </source>
</evidence>
<dbReference type="GO" id="GO:0005886">
    <property type="term" value="C:plasma membrane"/>
    <property type="evidence" value="ECO:0007669"/>
    <property type="project" value="UniProtKB-SubCell"/>
</dbReference>
<feature type="transmembrane region" description="Helical" evidence="13">
    <location>
        <begin position="336"/>
        <end position="357"/>
    </location>
</feature>
<evidence type="ECO:0000256" key="5">
    <source>
        <dbReference type="ARBA" id="ARBA00022448"/>
    </source>
</evidence>
<comment type="similarity">
    <text evidence="3">Belongs to the multi antimicrobial extrusion (MATE) (TC 2.A.66.1) family.</text>
</comment>
<evidence type="ECO:0000256" key="7">
    <source>
        <dbReference type="ARBA" id="ARBA00022475"/>
    </source>
</evidence>
<dbReference type="STRING" id="1811193.A0O21_10065"/>
<dbReference type="GO" id="GO:0015297">
    <property type="term" value="F:antiporter activity"/>
    <property type="evidence" value="ECO:0007669"/>
    <property type="project" value="UniProtKB-KW"/>
</dbReference>
<dbReference type="NCBIfam" id="TIGR00797">
    <property type="entry name" value="matE"/>
    <property type="match status" value="1"/>
</dbReference>
<dbReference type="Proteomes" id="UP000077317">
    <property type="component" value="Chromosome"/>
</dbReference>
<comment type="subcellular location">
    <subcellularLocation>
        <location evidence="2">Cell membrane</location>
        <topology evidence="2">Multi-pass membrane protein</topology>
    </subcellularLocation>
</comment>
<evidence type="ECO:0000313" key="15">
    <source>
        <dbReference type="Proteomes" id="UP000077317"/>
    </source>
</evidence>
<dbReference type="Pfam" id="PF01554">
    <property type="entry name" value="MatE"/>
    <property type="match status" value="2"/>
</dbReference>
<sequence>MNSKKKIIRLALPAMGENFLQMLMGIADNYLVAQVGLAAVSGVSVANNIITVYQALFIALGSAVSSLIAKSYGERDDAKIRHYQAESVFITLVLGLVLGLFSLLFGRTVLRILGTAPPVTQEGGLYLIIVGGLVISLALMITFGALLRAQGKFVLPMTVSLLINFLNAFLSAWAVFVFKWGVAGVAGATVFSRLLGVIILGSQLPLKEIFRQLRPRADKDLLGLALPAAAERLMMRAGDIVVVALVVQFGTAVVAGNAIGETLTQFNYMPGMGVATAAVILVAHSLGEGNEKEIQALVRDSYLISLVLMLLIGTLTFFCGRYLTYLFTSDTGAVQASLVVLFFSFIGSPATAGTLIFTAVWQGLGQAKLPLYATTVGMWLIRVVLGYVLGLWLGLGLSGVWLATLMDNLFRWLFLYYKYKRYMQKRSR</sequence>
<comment type="function">
    <text evidence="1">Multidrug efflux pump.</text>
</comment>
<evidence type="ECO:0000256" key="2">
    <source>
        <dbReference type="ARBA" id="ARBA00004651"/>
    </source>
</evidence>
<dbReference type="GO" id="GO:0042910">
    <property type="term" value="F:xenobiotic transmembrane transporter activity"/>
    <property type="evidence" value="ECO:0007669"/>
    <property type="project" value="InterPro"/>
</dbReference>
<dbReference type="OrthoDB" id="9806302at2"/>
<evidence type="ECO:0000256" key="10">
    <source>
        <dbReference type="ARBA" id="ARBA00023065"/>
    </source>
</evidence>
<keyword evidence="6" id="KW-0050">Antiport</keyword>
<evidence type="ECO:0000313" key="14">
    <source>
        <dbReference type="EMBL" id="AND80298.1"/>
    </source>
</evidence>
<evidence type="ECO:0000256" key="11">
    <source>
        <dbReference type="ARBA" id="ARBA00023136"/>
    </source>
</evidence>